<protein>
    <submittedName>
        <fullName evidence="6">Monoamine oxidase</fullName>
    </submittedName>
</protein>
<dbReference type="EMBL" id="MORL01000006">
    <property type="protein sequence ID" value="OIN58527.1"/>
    <property type="molecule type" value="Genomic_DNA"/>
</dbReference>
<comment type="caution">
    <text evidence="6">The sequence shown here is derived from an EMBL/GenBank/DDBJ whole genome shotgun (WGS) entry which is preliminary data.</text>
</comment>
<dbReference type="SUPFAM" id="SSF54373">
    <property type="entry name" value="FAD-linked reductases, C-terminal domain"/>
    <property type="match status" value="1"/>
</dbReference>
<dbReference type="SUPFAM" id="SSF51905">
    <property type="entry name" value="FAD/NAD(P)-binding domain"/>
    <property type="match status" value="1"/>
</dbReference>
<evidence type="ECO:0000259" key="5">
    <source>
        <dbReference type="Pfam" id="PF01593"/>
    </source>
</evidence>
<name>A0A1S2VID7_9BACT</name>
<dbReference type="OrthoDB" id="9767561at2"/>
<comment type="cofactor">
    <cofactor evidence="1">
        <name>FAD</name>
        <dbReference type="ChEBI" id="CHEBI:57692"/>
    </cofactor>
</comment>
<sequence>MSTSKTPLMAFLRQAWNLAHAANKPDALPTDELIDQLKEVRSRRAFLRSSGQVALMAGGLSAVNACRTPLEPVNPAQTGAGRTGTNTPVVAIVGGGIAGLMAAHTFTKKGFTNFTIYEASARTGGRMFTAKNIMAPGLTTELGGEFIDSGHQDMLNLAQEFGLTLLDTQAPSELTLIKDAYYFNGRMYSLADVVAAFRTIALRMEADINSLPDTIDYTTTGIARQLDQLSVSAYLSRIGASGLIKELLEIAYETEYGLSPDQQSCINLLFLISTDTRGGKFDIFGDSDERYKIAGGNQQITDRLTRLYQDSIETGCVLQAINQAGSKIELRFANAPAVRADFVLLTLPFTKLRQVDINVSLPSVKKNSINNLGYGTNAKLMMGFSGRPWRNLGYSGYVFSDNGLQSGWDNSQLQGGANGGYTVYLGGSRGAQLGNGSEQAKMIQYLPLLNQIFPGSLLRYNGNVERFHWPTHPYTLGSYACYKTGQWTSIGGAETEPAGQLFFAGEHCSADYQGYMNGGAETGRRAARAIWQLIRA</sequence>
<dbReference type="InterPro" id="IPR002937">
    <property type="entry name" value="Amino_oxidase"/>
</dbReference>
<dbReference type="Gene3D" id="3.50.50.60">
    <property type="entry name" value="FAD/NAD(P)-binding domain"/>
    <property type="match status" value="1"/>
</dbReference>
<dbReference type="Proteomes" id="UP000181790">
    <property type="component" value="Unassembled WGS sequence"/>
</dbReference>
<dbReference type="AlphaFoldDB" id="A0A1S2VID7"/>
<dbReference type="Pfam" id="PF01593">
    <property type="entry name" value="Amino_oxidase"/>
    <property type="match status" value="1"/>
</dbReference>
<dbReference type="Gene3D" id="3.90.660.10">
    <property type="match status" value="1"/>
</dbReference>
<evidence type="ECO:0000256" key="4">
    <source>
        <dbReference type="PIRSR" id="PIRSR601613-1"/>
    </source>
</evidence>
<dbReference type="InterPro" id="IPR036188">
    <property type="entry name" value="FAD/NAD-bd_sf"/>
</dbReference>
<reference evidence="6 7" key="1">
    <citation type="submission" date="2016-10" db="EMBL/GenBank/DDBJ databases">
        <title>Arsenicibacter rosenii gen. nov., sp. nov., an efficient arsenic-methylating bacterium isolated from an arsenic-contaminated paddy soil.</title>
        <authorList>
            <person name="Huang K."/>
        </authorList>
    </citation>
    <scope>NUCLEOTIDE SEQUENCE [LARGE SCALE GENOMIC DNA]</scope>
    <source>
        <strain evidence="6 7">SM-1</strain>
    </source>
</reference>
<evidence type="ECO:0000313" key="7">
    <source>
        <dbReference type="Proteomes" id="UP000181790"/>
    </source>
</evidence>
<accession>A0A1S2VID7</accession>
<proteinExistence type="inferred from homology"/>
<dbReference type="PANTHER" id="PTHR43563">
    <property type="entry name" value="AMINE OXIDASE"/>
    <property type="match status" value="1"/>
</dbReference>
<evidence type="ECO:0000256" key="3">
    <source>
        <dbReference type="ARBA" id="ARBA00023002"/>
    </source>
</evidence>
<dbReference type="GO" id="GO:0016491">
    <property type="term" value="F:oxidoreductase activity"/>
    <property type="evidence" value="ECO:0007669"/>
    <property type="project" value="UniProtKB-KW"/>
</dbReference>
<evidence type="ECO:0000313" key="6">
    <source>
        <dbReference type="EMBL" id="OIN58527.1"/>
    </source>
</evidence>
<gene>
    <name evidence="6" type="ORF">BLX24_13200</name>
</gene>
<comment type="similarity">
    <text evidence="2">Belongs to the flavin monoamine oxidase family.</text>
</comment>
<dbReference type="PANTHER" id="PTHR43563:SF1">
    <property type="entry name" value="AMINE OXIDASE [FLAVIN-CONTAINING] B"/>
    <property type="match status" value="1"/>
</dbReference>
<feature type="domain" description="Amine oxidase" evidence="5">
    <location>
        <begin position="97"/>
        <end position="530"/>
    </location>
</feature>
<evidence type="ECO:0000256" key="1">
    <source>
        <dbReference type="ARBA" id="ARBA00001974"/>
    </source>
</evidence>
<keyword evidence="3" id="KW-0560">Oxidoreductase</keyword>
<feature type="binding site" evidence="4">
    <location>
        <begin position="118"/>
        <end position="119"/>
    </location>
    <ligand>
        <name>FAD</name>
        <dbReference type="ChEBI" id="CHEBI:57692"/>
    </ligand>
</feature>
<keyword evidence="7" id="KW-1185">Reference proteome</keyword>
<dbReference type="InterPro" id="IPR050703">
    <property type="entry name" value="Flavin_MAO"/>
</dbReference>
<organism evidence="6 7">
    <name type="scientific">Arsenicibacter rosenii</name>
    <dbReference type="NCBI Taxonomy" id="1750698"/>
    <lineage>
        <taxon>Bacteria</taxon>
        <taxon>Pseudomonadati</taxon>
        <taxon>Bacteroidota</taxon>
        <taxon>Cytophagia</taxon>
        <taxon>Cytophagales</taxon>
        <taxon>Spirosomataceae</taxon>
        <taxon>Arsenicibacter</taxon>
    </lineage>
</organism>
<dbReference type="Gene3D" id="1.10.405.10">
    <property type="entry name" value="Guanine Nucleotide Dissociation Inhibitor, domain 1"/>
    <property type="match status" value="1"/>
</dbReference>
<feature type="binding site" evidence="4">
    <location>
        <position position="424"/>
    </location>
    <ligand>
        <name>substrate</name>
    </ligand>
</feature>
<dbReference type="RefSeq" id="WP_071503636.1">
    <property type="nucleotide sequence ID" value="NZ_MORL01000006.1"/>
</dbReference>
<dbReference type="PRINTS" id="PR00757">
    <property type="entry name" value="AMINEOXDASEF"/>
</dbReference>
<evidence type="ECO:0000256" key="2">
    <source>
        <dbReference type="ARBA" id="ARBA00005995"/>
    </source>
</evidence>
<dbReference type="InterPro" id="IPR001613">
    <property type="entry name" value="Flavin_amine_oxidase"/>
</dbReference>